<feature type="domain" description="NERD" evidence="1">
    <location>
        <begin position="298"/>
        <end position="339"/>
    </location>
</feature>
<dbReference type="Pfam" id="PF21973">
    <property type="entry name" value="DUF6925"/>
    <property type="match status" value="1"/>
</dbReference>
<dbReference type="AlphaFoldDB" id="A0A931N1J1"/>
<dbReference type="RefSeq" id="WP_197312947.1">
    <property type="nucleotide sequence ID" value="NZ_JADZLT010000056.1"/>
</dbReference>
<comment type="caution">
    <text evidence="2">The sequence shown here is derived from an EMBL/GenBank/DDBJ whole genome shotgun (WGS) entry which is preliminary data.</text>
</comment>
<proteinExistence type="predicted"/>
<protein>
    <recommendedName>
        <fullName evidence="1">NERD domain-containing protein</fullName>
    </recommendedName>
</protein>
<keyword evidence="3" id="KW-1185">Reference proteome</keyword>
<evidence type="ECO:0000313" key="3">
    <source>
        <dbReference type="Proteomes" id="UP000631694"/>
    </source>
</evidence>
<dbReference type="EMBL" id="JADZLT010000056">
    <property type="protein sequence ID" value="MBH0239876.1"/>
    <property type="molecule type" value="Genomic_DNA"/>
</dbReference>
<reference evidence="2" key="1">
    <citation type="submission" date="2020-12" db="EMBL/GenBank/DDBJ databases">
        <title>Methylobrevis albus sp. nov., isolated from fresh water lack sediment.</title>
        <authorList>
            <person name="Zou Q."/>
        </authorList>
    </citation>
    <scope>NUCLEOTIDE SEQUENCE</scope>
    <source>
        <strain evidence="2">L22</strain>
    </source>
</reference>
<sequence length="339" mass="35688">MMPDPTPPVTGTPDREILDLVRDLLADAGTSWAVGTFGAIGEFLRDANEPARLDAAGGAVSVVTARGGLRLGPIPGLRPVAYETSFGAGWSHALAFCLPAAEAAMAGRSVLTELGPDVDALREADRDGILFDLGLGCLQVDVLVRVAPDAAAKLRPHLGRALFEPGNAAMHAIFDLQPPRVFVTRIGRAEIFQPIPPPGGTSPEGPHTHILPQLLKGGRTHAATMPIPAGLVPCAYAFPPHPLKTADGRPRPFDEGADAAFRALLARYGDPDLLALKRRIERRVAAGEPVTLVAGTRFGRMAERVALEQLRRLHPIDAALLAGLGEPGGDGDTDRPDHA</sequence>
<evidence type="ECO:0000313" key="2">
    <source>
        <dbReference type="EMBL" id="MBH0239876.1"/>
    </source>
</evidence>
<dbReference type="InterPro" id="IPR011528">
    <property type="entry name" value="NERD"/>
</dbReference>
<accession>A0A931N1J1</accession>
<dbReference type="InterPro" id="IPR053838">
    <property type="entry name" value="DUF6925"/>
</dbReference>
<name>A0A931N1J1_9HYPH</name>
<gene>
    <name evidence="2" type="ORF">I5731_18795</name>
</gene>
<dbReference type="Proteomes" id="UP000631694">
    <property type="component" value="Unassembled WGS sequence"/>
</dbReference>
<evidence type="ECO:0000259" key="1">
    <source>
        <dbReference type="PROSITE" id="PS50965"/>
    </source>
</evidence>
<dbReference type="PROSITE" id="PS50965">
    <property type="entry name" value="NERD"/>
    <property type="match status" value="1"/>
</dbReference>
<organism evidence="2 3">
    <name type="scientific">Methylobrevis albus</name>
    <dbReference type="NCBI Taxonomy" id="2793297"/>
    <lineage>
        <taxon>Bacteria</taxon>
        <taxon>Pseudomonadati</taxon>
        <taxon>Pseudomonadota</taxon>
        <taxon>Alphaproteobacteria</taxon>
        <taxon>Hyphomicrobiales</taxon>
        <taxon>Pleomorphomonadaceae</taxon>
        <taxon>Methylobrevis</taxon>
    </lineage>
</organism>